<gene>
    <name evidence="2" type="ORF">DFR60_107108</name>
</gene>
<dbReference type="InterPro" id="IPR006059">
    <property type="entry name" value="SBP"/>
</dbReference>
<dbReference type="EMBL" id="QJKD01000007">
    <property type="protein sequence ID" value="PXX52422.1"/>
    <property type="molecule type" value="Genomic_DNA"/>
</dbReference>
<dbReference type="Gene3D" id="3.40.190.10">
    <property type="entry name" value="Periplasmic binding protein-like II"/>
    <property type="match status" value="2"/>
</dbReference>
<dbReference type="InterPro" id="IPR050490">
    <property type="entry name" value="Bact_solute-bd_prot1"/>
</dbReference>
<dbReference type="Pfam" id="PF13416">
    <property type="entry name" value="SBP_bac_8"/>
    <property type="match status" value="1"/>
</dbReference>
<dbReference type="Proteomes" id="UP000248057">
    <property type="component" value="Unassembled WGS sequence"/>
</dbReference>
<name>A0A2V3YGZ9_9FIRM</name>
<dbReference type="PANTHER" id="PTHR43649:SF12">
    <property type="entry name" value="DIACETYLCHITOBIOSE BINDING PROTEIN DASA"/>
    <property type="match status" value="1"/>
</dbReference>
<feature type="signal peptide" evidence="1">
    <location>
        <begin position="1"/>
        <end position="22"/>
    </location>
</feature>
<sequence length="452" mass="50796">MKKLMRRMIGAGIGLLSLSLVACQGAGTTEPKETTGSEKSEKPELVFWELPYGPADTYGPALQKILDQYNSEDHSATVRLQMLSWSGFMEQYQTSIAAGSPPDITSSISYRIANWAEAGEVLDLTDIVEKWKQDGDEILDDFLPGTLEIGMNDGKYYALPYVTNATTVYYRTDILEDELGFTDLDKPVSWDKLFEMCEAVKNKYNGDVIPFSFCTLDQNSSNAMINVLFSNGTSWVNREGNGGAFDDPKALESMEFFKKMKDNGYFPEGMVTYNQADLEKLYQSGKVAMVWNAPASHVASDKELMEKTKMMGPVYGPSADKPRYVMRTGGVIGFAQTKYPEETKEFIEWFVKNNLGIFTEGHGGLLPLRKSFFDDPFFKSDWEISEYSRYTDYYEDITWPAPFSPAAADRILMENIIGQPEEALLMGSTDQQGDLKKAQESLNKIFDEYSGN</sequence>
<keyword evidence="3" id="KW-1185">Reference proteome</keyword>
<proteinExistence type="predicted"/>
<dbReference type="CDD" id="cd13585">
    <property type="entry name" value="PBP2_TMBP_like"/>
    <property type="match status" value="1"/>
</dbReference>
<dbReference type="PROSITE" id="PS51257">
    <property type="entry name" value="PROKAR_LIPOPROTEIN"/>
    <property type="match status" value="1"/>
</dbReference>
<comment type="caution">
    <text evidence="2">The sequence shown here is derived from an EMBL/GenBank/DDBJ whole genome shotgun (WGS) entry which is preliminary data.</text>
</comment>
<evidence type="ECO:0000256" key="1">
    <source>
        <dbReference type="SAM" id="SignalP"/>
    </source>
</evidence>
<dbReference type="SUPFAM" id="SSF53850">
    <property type="entry name" value="Periplasmic binding protein-like II"/>
    <property type="match status" value="1"/>
</dbReference>
<reference evidence="2 3" key="1">
    <citation type="submission" date="2018-05" db="EMBL/GenBank/DDBJ databases">
        <title>Genomic Encyclopedia of Type Strains, Phase IV (KMG-IV): sequencing the most valuable type-strain genomes for metagenomic binning, comparative biology and taxonomic classification.</title>
        <authorList>
            <person name="Goeker M."/>
        </authorList>
    </citation>
    <scope>NUCLEOTIDE SEQUENCE [LARGE SCALE GENOMIC DNA]</scope>
    <source>
        <strain evidence="2 3">DSM 24995</strain>
    </source>
</reference>
<dbReference type="AlphaFoldDB" id="A0A2V3YGZ9"/>
<accession>A0A2V3YGZ9</accession>
<keyword evidence="1" id="KW-0732">Signal</keyword>
<dbReference type="RefSeq" id="WP_110323565.1">
    <property type="nucleotide sequence ID" value="NZ_QJKD01000007.1"/>
</dbReference>
<protein>
    <submittedName>
        <fullName evidence="2">Carbohydrate ABC transporter substrate-binding protein (CUT1 family)</fullName>
    </submittedName>
</protein>
<evidence type="ECO:0000313" key="2">
    <source>
        <dbReference type="EMBL" id="PXX52422.1"/>
    </source>
</evidence>
<feature type="chain" id="PRO_5039498419" evidence="1">
    <location>
        <begin position="23"/>
        <end position="452"/>
    </location>
</feature>
<dbReference type="PANTHER" id="PTHR43649">
    <property type="entry name" value="ARABINOSE-BINDING PROTEIN-RELATED"/>
    <property type="match status" value="1"/>
</dbReference>
<organism evidence="2 3">
    <name type="scientific">Hungatella effluvii</name>
    <dbReference type="NCBI Taxonomy" id="1096246"/>
    <lineage>
        <taxon>Bacteria</taxon>
        <taxon>Bacillati</taxon>
        <taxon>Bacillota</taxon>
        <taxon>Clostridia</taxon>
        <taxon>Lachnospirales</taxon>
        <taxon>Lachnospiraceae</taxon>
        <taxon>Hungatella</taxon>
    </lineage>
</organism>
<evidence type="ECO:0000313" key="3">
    <source>
        <dbReference type="Proteomes" id="UP000248057"/>
    </source>
</evidence>
<dbReference type="GeneID" id="86062220"/>